<evidence type="ECO:0000313" key="1">
    <source>
        <dbReference type="EMBL" id="SDL82195.1"/>
    </source>
</evidence>
<dbReference type="InterPro" id="IPR046658">
    <property type="entry name" value="DUF6767"/>
</dbReference>
<reference evidence="1 2" key="1">
    <citation type="submission" date="2016-10" db="EMBL/GenBank/DDBJ databases">
        <authorList>
            <person name="de Groot N.N."/>
        </authorList>
    </citation>
    <scope>NUCLEOTIDE SEQUENCE [LARGE SCALE GENOMIC DNA]</scope>
    <source>
        <strain evidence="1 2">CGMCC 1.9159</strain>
    </source>
</reference>
<dbReference type="RefSeq" id="WP_093253808.1">
    <property type="nucleotide sequence ID" value="NZ_FNGP01000007.1"/>
</dbReference>
<sequence length="60" mass="6574">MAKLAQPKCPLRPGDPCSLCVPGANGPHDCQTVRLVMEDPELREMLQAKKAEWRALQSAS</sequence>
<evidence type="ECO:0000313" key="2">
    <source>
        <dbReference type="Proteomes" id="UP000199475"/>
    </source>
</evidence>
<name>A0A1G9N8J0_9ACTN</name>
<dbReference type="EMBL" id="FNGP01000007">
    <property type="protein sequence ID" value="SDL82195.1"/>
    <property type="molecule type" value="Genomic_DNA"/>
</dbReference>
<protein>
    <submittedName>
        <fullName evidence="1">Uncharacterized protein</fullName>
    </submittedName>
</protein>
<dbReference type="Pfam" id="PF20555">
    <property type="entry name" value="DUF6767"/>
    <property type="match status" value="1"/>
</dbReference>
<dbReference type="OrthoDB" id="4324184at2"/>
<dbReference type="STRING" id="686624.SAMN04488242_2937"/>
<accession>A0A1G9N8J0</accession>
<gene>
    <name evidence="1" type="ORF">SAMN04488242_2937</name>
</gene>
<dbReference type="AlphaFoldDB" id="A0A1G9N8J0"/>
<dbReference type="Proteomes" id="UP000199475">
    <property type="component" value="Unassembled WGS sequence"/>
</dbReference>
<keyword evidence="2" id="KW-1185">Reference proteome</keyword>
<organism evidence="1 2">
    <name type="scientific">Tessaracoccus oleiagri</name>
    <dbReference type="NCBI Taxonomy" id="686624"/>
    <lineage>
        <taxon>Bacteria</taxon>
        <taxon>Bacillati</taxon>
        <taxon>Actinomycetota</taxon>
        <taxon>Actinomycetes</taxon>
        <taxon>Propionibacteriales</taxon>
        <taxon>Propionibacteriaceae</taxon>
        <taxon>Tessaracoccus</taxon>
    </lineage>
</organism>
<proteinExistence type="predicted"/>